<feature type="binding site" evidence="6">
    <location>
        <begin position="114"/>
        <end position="115"/>
    </location>
    <ligand>
        <name>substrate</name>
    </ligand>
</feature>
<dbReference type="PATRIC" id="fig|742743.3.peg.1829"/>
<dbReference type="AlphaFoldDB" id="H1D2G7"/>
<dbReference type="Pfam" id="PF00710">
    <property type="entry name" value="Asparaginase"/>
    <property type="match status" value="1"/>
</dbReference>
<evidence type="ECO:0000256" key="5">
    <source>
        <dbReference type="PIRSR" id="PIRSR001220-1"/>
    </source>
</evidence>
<dbReference type="PROSITE" id="PS51732">
    <property type="entry name" value="ASN_GLN_ASE_3"/>
    <property type="match status" value="1"/>
</dbReference>
<dbReference type="InterPro" id="IPR027473">
    <property type="entry name" value="L-asparaginase_C"/>
</dbReference>
<evidence type="ECO:0000259" key="11">
    <source>
        <dbReference type="Pfam" id="PF17763"/>
    </source>
</evidence>
<accession>H1D2G7</accession>
<dbReference type="GO" id="GO:0006528">
    <property type="term" value="P:asparagine metabolic process"/>
    <property type="evidence" value="ECO:0007669"/>
    <property type="project" value="InterPro"/>
</dbReference>
<dbReference type="PIRSF" id="PIRSF001220">
    <property type="entry name" value="L-ASNase_gatD"/>
    <property type="match status" value="1"/>
</dbReference>
<evidence type="ECO:0000256" key="8">
    <source>
        <dbReference type="PROSITE-ProRule" id="PRU10100"/>
    </source>
</evidence>
<feature type="active site" description="O-isoaspartyl threonine intermediate" evidence="5">
    <location>
        <position position="36"/>
    </location>
</feature>
<dbReference type="Gene3D" id="3.40.50.1170">
    <property type="entry name" value="L-asparaginase, N-terminal domain"/>
    <property type="match status" value="1"/>
</dbReference>
<dbReference type="InterPro" id="IPR027475">
    <property type="entry name" value="Asparaginase/glutaminase_AS2"/>
</dbReference>
<dbReference type="RefSeq" id="WP_008860292.1">
    <property type="nucleotide sequence ID" value="NZ_JH591189.1"/>
</dbReference>
<sequence length="349" mass="36908">MILFLILLITLLLLVPLSSVRAERKPSVHLLATGGTIAGKAASETATTGYEAGALGVKDLLGSLPEAQNFAQVTGEEISSIDSKDMTDDIWFSLAERANELEGETDGLVVIHGTDTMEETAWFLQLTVKPSIPLVLTGAMRPATAVSADGPMNLLNAIRLAAHPSARGKGVLVMMNDTIFSARNVTKGNTLSLDTFRSPDGPLGYMNDGHPCWCALPVHVPEGEAPFDVKGLHRLPRVYIIYGHAGADGAMVRAAVSAGAEGLVYAGCGNGSIHREDEKALAKAASQGIPVVRSSHAGSGSVISAEASYEEEGFIRGGSLSPQKARILLQLSLSKTGDFRDIQKIFDRY</sequence>
<dbReference type="InterPro" id="IPR006034">
    <property type="entry name" value="Asparaginase/glutaminase-like"/>
</dbReference>
<feature type="domain" description="L-asparaginase N-terminal" evidence="10">
    <location>
        <begin position="28"/>
        <end position="209"/>
    </location>
</feature>
<dbReference type="eggNOG" id="COG0252">
    <property type="taxonomic scope" value="Bacteria"/>
</dbReference>
<evidence type="ECO:0000256" key="1">
    <source>
        <dbReference type="ARBA" id="ARBA00010518"/>
    </source>
</evidence>
<feature type="active site" evidence="7">
    <location>
        <position position="36"/>
    </location>
</feature>
<dbReference type="OrthoDB" id="9788068at2"/>
<comment type="catalytic activity">
    <reaction evidence="4">
        <text>L-asparagine + H2O = L-aspartate + NH4(+)</text>
        <dbReference type="Rhea" id="RHEA:21016"/>
        <dbReference type="ChEBI" id="CHEBI:15377"/>
        <dbReference type="ChEBI" id="CHEBI:28938"/>
        <dbReference type="ChEBI" id="CHEBI:29991"/>
        <dbReference type="ChEBI" id="CHEBI:58048"/>
        <dbReference type="EC" id="3.5.1.1"/>
    </reaction>
</comment>
<feature type="active site" evidence="8">
    <location>
        <position position="114"/>
    </location>
</feature>
<dbReference type="InterPro" id="IPR040919">
    <property type="entry name" value="Asparaginase_C"/>
</dbReference>
<dbReference type="InterPro" id="IPR036152">
    <property type="entry name" value="Asp/glu_Ase-like_sf"/>
</dbReference>
<evidence type="ECO:0000313" key="12">
    <source>
        <dbReference type="EMBL" id="EHO62264.1"/>
    </source>
</evidence>
<dbReference type="SUPFAM" id="SSF53774">
    <property type="entry name" value="Glutaminase/Asparaginase"/>
    <property type="match status" value="1"/>
</dbReference>
<proteinExistence type="inferred from homology"/>
<keyword evidence="13" id="KW-1185">Reference proteome</keyword>
<comment type="caution">
    <text evidence="12">The sequence shown here is derived from an EMBL/GenBank/DDBJ whole genome shotgun (WGS) entry which is preliminary data.</text>
</comment>
<dbReference type="PROSITE" id="PS00144">
    <property type="entry name" value="ASN_GLN_ASE_1"/>
    <property type="match status" value="1"/>
</dbReference>
<evidence type="ECO:0000256" key="4">
    <source>
        <dbReference type="ARBA" id="ARBA00049366"/>
    </source>
</evidence>
<dbReference type="HOGENOM" id="CLU_019134_1_2_9"/>
<dbReference type="InterPro" id="IPR020827">
    <property type="entry name" value="Asparaginase/glutaminase_AS1"/>
</dbReference>
<dbReference type="Pfam" id="PF17763">
    <property type="entry name" value="Asparaginase_C"/>
    <property type="match status" value="1"/>
</dbReference>
<gene>
    <name evidence="12" type="ORF">HMPREF9453_01798</name>
</gene>
<dbReference type="GO" id="GO:0004067">
    <property type="term" value="F:asparaginase activity"/>
    <property type="evidence" value="ECO:0007669"/>
    <property type="project" value="UniProtKB-UniRule"/>
</dbReference>
<reference evidence="12 13" key="1">
    <citation type="submission" date="2011-11" db="EMBL/GenBank/DDBJ databases">
        <title>The Genome Sequence of Dialister succinatiphilus YIT 11850.</title>
        <authorList>
            <consortium name="The Broad Institute Genome Sequencing Platform"/>
            <person name="Earl A."/>
            <person name="Ward D."/>
            <person name="Feldgarden M."/>
            <person name="Gevers D."/>
            <person name="Morotomi M."/>
            <person name="Young S.K."/>
            <person name="Zeng Q."/>
            <person name="Gargeya S."/>
            <person name="Fitzgerald M."/>
            <person name="Haas B."/>
            <person name="Abouelleil A."/>
            <person name="Alvarado L."/>
            <person name="Arachchi H.M."/>
            <person name="Berlin A."/>
            <person name="Brown A."/>
            <person name="Chapman S.B."/>
            <person name="Dunbar C."/>
            <person name="Gearin G."/>
            <person name="Goldberg J."/>
            <person name="Griggs A."/>
            <person name="Gujja S."/>
            <person name="Heiman D."/>
            <person name="Howarth C."/>
            <person name="Lui A."/>
            <person name="MacDonald P.J.P."/>
            <person name="Montmayeur A."/>
            <person name="Murphy C."/>
            <person name="Neiman D."/>
            <person name="Pearson M."/>
            <person name="Priest M."/>
            <person name="Roberts A."/>
            <person name="Saif S."/>
            <person name="Shea T."/>
            <person name="Sisk P."/>
            <person name="Stolte C."/>
            <person name="Sykes S."/>
            <person name="Wortman J."/>
            <person name="Nusbaum C."/>
            <person name="Birren B."/>
        </authorList>
    </citation>
    <scope>NUCLEOTIDE SEQUENCE [LARGE SCALE GENOMIC DNA]</scope>
    <source>
        <strain evidence="12 13">YIT 11850</strain>
    </source>
</reference>
<dbReference type="CDD" id="cd08964">
    <property type="entry name" value="L-asparaginase_II"/>
    <property type="match status" value="1"/>
</dbReference>
<dbReference type="NCBIfam" id="TIGR00520">
    <property type="entry name" value="asnASE_II"/>
    <property type="match status" value="1"/>
</dbReference>
<dbReference type="SMART" id="SM00870">
    <property type="entry name" value="Asparaginase"/>
    <property type="match status" value="1"/>
</dbReference>
<evidence type="ECO:0000259" key="10">
    <source>
        <dbReference type="Pfam" id="PF00710"/>
    </source>
</evidence>
<evidence type="ECO:0000256" key="7">
    <source>
        <dbReference type="PROSITE-ProRule" id="PRU10099"/>
    </source>
</evidence>
<evidence type="ECO:0000256" key="9">
    <source>
        <dbReference type="RuleBase" id="RU004456"/>
    </source>
</evidence>
<feature type="domain" description="Asparaginase/glutaminase C-terminal" evidence="11">
    <location>
        <begin position="237"/>
        <end position="346"/>
    </location>
</feature>
<comment type="similarity">
    <text evidence="1 9">Belongs to the asparaginase 1 family.</text>
</comment>
<evidence type="ECO:0000313" key="13">
    <source>
        <dbReference type="Proteomes" id="UP000003277"/>
    </source>
</evidence>
<dbReference type="InterPro" id="IPR037152">
    <property type="entry name" value="L-asparaginase_N_sf"/>
</dbReference>
<dbReference type="PRINTS" id="PR00139">
    <property type="entry name" value="ASNGLNASE"/>
</dbReference>
<evidence type="ECO:0000256" key="6">
    <source>
        <dbReference type="PIRSR" id="PIRSR001220-2"/>
    </source>
</evidence>
<dbReference type="InterPro" id="IPR027474">
    <property type="entry name" value="L-asparaginase_N"/>
</dbReference>
<keyword evidence="3" id="KW-0378">Hydrolase</keyword>
<organism evidence="12 13">
    <name type="scientific">Dialister succinatiphilus YIT 11850</name>
    <dbReference type="NCBI Taxonomy" id="742743"/>
    <lineage>
        <taxon>Bacteria</taxon>
        <taxon>Bacillati</taxon>
        <taxon>Bacillota</taxon>
        <taxon>Negativicutes</taxon>
        <taxon>Veillonellales</taxon>
        <taxon>Veillonellaceae</taxon>
        <taxon>Dialister</taxon>
    </lineage>
</organism>
<dbReference type="PANTHER" id="PTHR11707">
    <property type="entry name" value="L-ASPARAGINASE"/>
    <property type="match status" value="1"/>
</dbReference>
<evidence type="ECO:0000256" key="2">
    <source>
        <dbReference type="ARBA" id="ARBA00012920"/>
    </source>
</evidence>
<protein>
    <recommendedName>
        <fullName evidence="2">asparaginase</fullName>
        <ecNumber evidence="2">3.5.1.1</ecNumber>
    </recommendedName>
</protein>
<dbReference type="PROSITE" id="PS00917">
    <property type="entry name" value="ASN_GLN_ASE_2"/>
    <property type="match status" value="1"/>
</dbReference>
<evidence type="ECO:0000256" key="3">
    <source>
        <dbReference type="ARBA" id="ARBA00022801"/>
    </source>
</evidence>
<name>H1D2G7_9FIRM</name>
<dbReference type="FunFam" id="3.40.50.1170:FF:000001">
    <property type="entry name" value="L-asparaginase 2"/>
    <property type="match status" value="1"/>
</dbReference>
<dbReference type="EMBL" id="ADLT01000058">
    <property type="protein sequence ID" value="EHO62264.1"/>
    <property type="molecule type" value="Genomic_DNA"/>
</dbReference>
<dbReference type="InterPro" id="IPR004550">
    <property type="entry name" value="AsnASE_II"/>
</dbReference>
<dbReference type="SFLD" id="SFLDS00057">
    <property type="entry name" value="Glutaminase/Asparaginase"/>
    <property type="match status" value="1"/>
</dbReference>
<dbReference type="PIRSF" id="PIRSF500176">
    <property type="entry name" value="L_ASNase"/>
    <property type="match status" value="1"/>
</dbReference>
<dbReference type="Proteomes" id="UP000003277">
    <property type="component" value="Unassembled WGS sequence"/>
</dbReference>
<dbReference type="Gene3D" id="3.40.50.40">
    <property type="match status" value="1"/>
</dbReference>
<dbReference type="STRING" id="742743.HMPREF9453_01798"/>
<feature type="binding site" evidence="6">
    <location>
        <position position="83"/>
    </location>
    <ligand>
        <name>substrate</name>
    </ligand>
</feature>
<dbReference type="EC" id="3.5.1.1" evidence="2"/>
<dbReference type="PANTHER" id="PTHR11707:SF28">
    <property type="entry name" value="60 KDA LYSOPHOSPHOLIPASE"/>
    <property type="match status" value="1"/>
</dbReference>